<accession>A0A1M6KJL9</accession>
<dbReference type="AlphaFoldDB" id="A0A1M6KJL9"/>
<evidence type="ECO:0000313" key="2">
    <source>
        <dbReference type="EMBL" id="SHJ59125.1"/>
    </source>
</evidence>
<dbReference type="RefSeq" id="WP_022255541.1">
    <property type="nucleotide sequence ID" value="NZ_FRAH01000003.1"/>
</dbReference>
<dbReference type="Proteomes" id="UP000183975">
    <property type="component" value="Unassembled WGS sequence"/>
</dbReference>
<proteinExistence type="predicted"/>
<reference evidence="2 3" key="1">
    <citation type="submission" date="2016-11" db="EMBL/GenBank/DDBJ databases">
        <authorList>
            <person name="Jaros S."/>
            <person name="Januszkiewicz K."/>
            <person name="Wedrychowicz H."/>
        </authorList>
    </citation>
    <scope>NUCLEOTIDE SEQUENCE [LARGE SCALE GENOMIC DNA]</scope>
    <source>
        <strain evidence="2 3">DSM 14214</strain>
    </source>
</reference>
<organism evidence="2 3">
    <name type="scientific">Anaerotignum lactatifermentans DSM 14214</name>
    <dbReference type="NCBI Taxonomy" id="1121323"/>
    <lineage>
        <taxon>Bacteria</taxon>
        <taxon>Bacillati</taxon>
        <taxon>Bacillota</taxon>
        <taxon>Clostridia</taxon>
        <taxon>Lachnospirales</taxon>
        <taxon>Anaerotignaceae</taxon>
        <taxon>Anaerotignum</taxon>
    </lineage>
</organism>
<feature type="domain" description="DUF6472" evidence="1">
    <location>
        <begin position="2"/>
        <end position="56"/>
    </location>
</feature>
<evidence type="ECO:0000259" key="1">
    <source>
        <dbReference type="Pfam" id="PF20076"/>
    </source>
</evidence>
<dbReference type="Pfam" id="PF20076">
    <property type="entry name" value="DUF6472"/>
    <property type="match status" value="1"/>
</dbReference>
<name>A0A1M6KJL9_9FIRM</name>
<evidence type="ECO:0000313" key="3">
    <source>
        <dbReference type="Proteomes" id="UP000183975"/>
    </source>
</evidence>
<dbReference type="EMBL" id="FRAH01000003">
    <property type="protein sequence ID" value="SHJ59125.1"/>
    <property type="molecule type" value="Genomic_DNA"/>
</dbReference>
<gene>
    <name evidence="2" type="ORF">SAMN02745138_00180</name>
</gene>
<protein>
    <recommendedName>
        <fullName evidence="1">DUF6472 domain-containing protein</fullName>
    </recommendedName>
</protein>
<sequence>MQCESCMYYQYDEEYEEYFCDVNLDEDEMERFLRDGFRNCPYYRLEDEYRTVRKQM</sequence>
<dbReference type="InterPro" id="IPR045525">
    <property type="entry name" value="DUF6472"/>
</dbReference>
<keyword evidence="3" id="KW-1185">Reference proteome</keyword>